<dbReference type="PROSITE" id="PS52040">
    <property type="entry name" value="TOPO_IIA"/>
    <property type="match status" value="1"/>
</dbReference>
<dbReference type="EMBL" id="BAAAFA010000007">
    <property type="protein sequence ID" value="GAA0818880.1"/>
    <property type="molecule type" value="Genomic_DNA"/>
</dbReference>
<dbReference type="InterPro" id="IPR002205">
    <property type="entry name" value="Topo_IIA_dom_A"/>
</dbReference>
<keyword evidence="8" id="KW-1185">Reference proteome</keyword>
<keyword evidence="1 3" id="KW-0547">Nucleotide-binding</keyword>
<dbReference type="InterPro" id="IPR005743">
    <property type="entry name" value="GyrA"/>
</dbReference>
<feature type="active site" description="O-(5'-phospho-DNA)-tyrosine intermediate" evidence="3 4">
    <location>
        <position position="122"/>
    </location>
</feature>
<evidence type="ECO:0000256" key="5">
    <source>
        <dbReference type="SAM" id="MobiDB-lite"/>
    </source>
</evidence>
<feature type="compositionally biased region" description="Acidic residues" evidence="5">
    <location>
        <begin position="865"/>
        <end position="881"/>
    </location>
</feature>
<accession>A0ABN1L7Z1</accession>
<keyword evidence="2 3" id="KW-0067">ATP-binding</keyword>
<proteinExistence type="inferred from homology"/>
<evidence type="ECO:0000313" key="8">
    <source>
        <dbReference type="Proteomes" id="UP001500021"/>
    </source>
</evidence>
<feature type="short sequence motif" description="GyrA-box" evidence="3">
    <location>
        <begin position="560"/>
        <end position="566"/>
    </location>
</feature>
<name>A0ABN1L7Z1_9GAMM</name>
<keyword evidence="3" id="KW-0963">Cytoplasm</keyword>
<feature type="domain" description="Topo IIA-type catalytic" evidence="6">
    <location>
        <begin position="34"/>
        <end position="533"/>
    </location>
</feature>
<evidence type="ECO:0000259" key="6">
    <source>
        <dbReference type="PROSITE" id="PS52040"/>
    </source>
</evidence>
<comment type="catalytic activity">
    <reaction evidence="3 4">
        <text>ATP-dependent breakage, passage and rejoining of double-stranded DNA.</text>
        <dbReference type="EC" id="5.6.2.2"/>
    </reaction>
</comment>
<dbReference type="HAMAP" id="MF_01897">
    <property type="entry name" value="GyrA"/>
    <property type="match status" value="1"/>
</dbReference>
<comment type="similarity">
    <text evidence="3">Belongs to the type II topoisomerase GyrA/ParC subunit family.</text>
</comment>
<keyword evidence="3 4" id="KW-0413">Isomerase</keyword>
<comment type="subcellular location">
    <subcellularLocation>
        <location evidence="3">Cytoplasm</location>
    </subcellularLocation>
</comment>
<dbReference type="Proteomes" id="UP001500021">
    <property type="component" value="Unassembled WGS sequence"/>
</dbReference>
<dbReference type="CDD" id="cd00187">
    <property type="entry name" value="TOP4c"/>
    <property type="match status" value="1"/>
</dbReference>
<dbReference type="Pfam" id="PF00521">
    <property type="entry name" value="DNA_topoisoIV"/>
    <property type="match status" value="1"/>
</dbReference>
<keyword evidence="3 4" id="KW-0799">Topoisomerase</keyword>
<dbReference type="PANTHER" id="PTHR43493">
    <property type="entry name" value="DNA GYRASE/TOPOISOMERASE SUBUNIT A"/>
    <property type="match status" value="1"/>
</dbReference>
<comment type="miscellaneous">
    <text evidence="3">Few gyrases are as efficient as E.coli at forming negative supercoils. Not all organisms have 2 type II topoisomerases; in organisms with a single type II topoisomerase this enzyme also has to decatenate newly replicated chromosomes.</text>
</comment>
<dbReference type="EC" id="5.6.2.2" evidence="3"/>
<comment type="caution">
    <text evidence="7">The sequence shown here is derived from an EMBL/GenBank/DDBJ whole genome shotgun (WGS) entry which is preliminary data.</text>
</comment>
<dbReference type="NCBIfam" id="NF004044">
    <property type="entry name" value="PRK05561.1"/>
    <property type="match status" value="1"/>
</dbReference>
<gene>
    <name evidence="3 7" type="primary">gyrA</name>
    <name evidence="7" type="ORF">GCM10009111_22220</name>
</gene>
<protein>
    <recommendedName>
        <fullName evidence="3">DNA gyrase subunit A</fullName>
        <ecNumber evidence="3">5.6.2.2</ecNumber>
    </recommendedName>
</protein>
<evidence type="ECO:0000256" key="3">
    <source>
        <dbReference type="HAMAP-Rule" id="MF_01897"/>
    </source>
</evidence>
<dbReference type="Pfam" id="PF03989">
    <property type="entry name" value="DNA_gyraseA_C"/>
    <property type="match status" value="7"/>
</dbReference>
<sequence length="909" mass="101239">MTDLAKQIVPVNIEDELKTSYLDYAMSVIVGRALPDVRDGLKPVHRRVLFAMDVLGNDWNKAYKKSARVVGDVIGKYHPHGDTAVYDTIVRMAQPFSLRYMLVDGQGNFGSVDGDSAAAMRYTEIRMAKIAHSILADLDKETVDFVPNYDGTEFIPAVMPTRIPNLLVNGTSGIAVGMATNIPPHNLTEVINGCLALIENSDITFEELLEHIPGPDFPTSGIISGRAGIEEAYRTGRGKIKIRARAEIEVNETSGKETIIVHELPYQVNKARLIEKMADLVKEKRLEGISALRDESDKDGMRMVIEVKRGEVGEVVLNNLYKLTQMQVSFGLNMVALTNGQPKIFNLKEMLEAFVLHRREVVTRRTIFELRKARERAHILEGLSIALANIDPIIELIKSSSNRKESEEKLIAQGWQLGNVAEMLSAAGNDAARPEWLEPEYGIRDGLYYLTAEQAKAIVDLQLYKLSGMEHEKILSEYKALLDLIAELMHILATPARLMEVICEELIAIRDEFGDERRTEITNASHDLSLEDLICEEDVVVTLSHEGYVKYQVLSDYQAQRRGGKGKAATKMKEEDFIERLLIANTHDTILCFSDRGKLYWLKVFQLPLASRTARGRPIVNILPLEADERITAILPVREYAEDKYIVMATASGTVKKTRLDAYSNQRANGIIALNLRDDDTLIGVDITDGNNDIMLFSDEGKVVRFNEKVRDSETGEIKIDPETGEQRWALKPIGRTGTGVRGMKLEGNQKVVSLIVPKNDGAILTITENGFGKRTDLAEYPAKSRATKGVVSIKVSERNGKVVGAVQVEDLDEIMLITDNGTLVRTRVNEVSVIGRNTQGVRMIRTADDEHVVALQRIDEIEAPDDIDEALDAEVTDGEQADVPVERNSAEHNAQQDTETKAEDNNNE</sequence>
<evidence type="ECO:0000256" key="2">
    <source>
        <dbReference type="ARBA" id="ARBA00022840"/>
    </source>
</evidence>
<dbReference type="RefSeq" id="WP_215979183.1">
    <property type="nucleotide sequence ID" value="NZ_BAAAFA010000007.1"/>
</dbReference>
<comment type="function">
    <text evidence="3">A type II topoisomerase that negatively supercoils closed circular double-stranded (ds) DNA in an ATP-dependent manner to modulate DNA topology and maintain chromosomes in an underwound state. Negative supercoiling favors strand separation, and DNA replication, transcription, recombination and repair, all of which involve strand separation. Also able to catalyze the interconversion of other topological isomers of dsDNA rings, including catenanes and knotted rings. Type II topoisomerases break and join 2 DNA strands simultaneously in an ATP-dependent manner.</text>
</comment>
<reference evidence="7 8" key="1">
    <citation type="journal article" date="2019" name="Int. J. Syst. Evol. Microbiol.">
        <title>The Global Catalogue of Microorganisms (GCM) 10K type strain sequencing project: providing services to taxonomists for standard genome sequencing and annotation.</title>
        <authorList>
            <consortium name="The Broad Institute Genomics Platform"/>
            <consortium name="The Broad Institute Genome Sequencing Center for Infectious Disease"/>
            <person name="Wu L."/>
            <person name="Ma J."/>
        </authorList>
    </citation>
    <scope>NUCLEOTIDE SEQUENCE [LARGE SCALE GENOMIC DNA]</scope>
    <source>
        <strain evidence="7 8">JCM 15608</strain>
    </source>
</reference>
<evidence type="ECO:0000256" key="4">
    <source>
        <dbReference type="PROSITE-ProRule" id="PRU01384"/>
    </source>
</evidence>
<dbReference type="InterPro" id="IPR050220">
    <property type="entry name" value="Type_II_DNA_Topoisomerases"/>
</dbReference>
<evidence type="ECO:0000313" key="7">
    <source>
        <dbReference type="EMBL" id="GAA0818880.1"/>
    </source>
</evidence>
<dbReference type="SMART" id="SM00434">
    <property type="entry name" value="TOP4c"/>
    <property type="match status" value="1"/>
</dbReference>
<dbReference type="NCBIfam" id="NF004043">
    <property type="entry name" value="PRK05560.1"/>
    <property type="match status" value="1"/>
</dbReference>
<feature type="compositionally biased region" description="Basic and acidic residues" evidence="5">
    <location>
        <begin position="899"/>
        <end position="909"/>
    </location>
</feature>
<dbReference type="PANTHER" id="PTHR43493:SF5">
    <property type="entry name" value="DNA GYRASE SUBUNIT A, CHLOROPLASTIC_MITOCHONDRIAL"/>
    <property type="match status" value="1"/>
</dbReference>
<dbReference type="NCBIfam" id="TIGR01063">
    <property type="entry name" value="gyrA"/>
    <property type="match status" value="1"/>
</dbReference>
<evidence type="ECO:0000256" key="1">
    <source>
        <dbReference type="ARBA" id="ARBA00022741"/>
    </source>
</evidence>
<dbReference type="InterPro" id="IPR006691">
    <property type="entry name" value="GyrA/parC_rep"/>
</dbReference>
<feature type="region of interest" description="Disordered" evidence="5">
    <location>
        <begin position="865"/>
        <end position="909"/>
    </location>
</feature>
<organism evidence="7 8">
    <name type="scientific">Colwellia asteriadis</name>
    <dbReference type="NCBI Taxonomy" id="517723"/>
    <lineage>
        <taxon>Bacteria</taxon>
        <taxon>Pseudomonadati</taxon>
        <taxon>Pseudomonadota</taxon>
        <taxon>Gammaproteobacteria</taxon>
        <taxon>Alteromonadales</taxon>
        <taxon>Colwelliaceae</taxon>
        <taxon>Colwellia</taxon>
    </lineage>
</organism>
<comment type="subunit">
    <text evidence="3">Heterotetramer, composed of two GyrA and two GyrB chains. In the heterotetramer, GyrA contains the active site tyrosine that forms a transient covalent intermediate with DNA, while GyrB binds cofactors and catalyzes ATP hydrolysis.</text>
</comment>
<keyword evidence="3 4" id="KW-0238">DNA-binding</keyword>